<keyword evidence="2" id="KW-0812">Transmembrane</keyword>
<keyword evidence="4" id="KW-1185">Reference proteome</keyword>
<reference evidence="3 4" key="1">
    <citation type="submission" date="2023-12" db="EMBL/GenBank/DDBJ databases">
        <title>Novel species of the genus Arcicella isolated from rivers.</title>
        <authorList>
            <person name="Lu H."/>
        </authorList>
    </citation>
    <scope>NUCLEOTIDE SEQUENCE [LARGE SCALE GENOMIC DNA]</scope>
    <source>
        <strain evidence="3 4">LMG 21963</strain>
    </source>
</reference>
<feature type="compositionally biased region" description="Polar residues" evidence="1">
    <location>
        <begin position="97"/>
        <end position="108"/>
    </location>
</feature>
<name>A0ABU5QQY8_9BACT</name>
<evidence type="ECO:0000256" key="2">
    <source>
        <dbReference type="SAM" id="Phobius"/>
    </source>
</evidence>
<sequence>MENNEEHKLDSFFKKSLENQAFPPPENLWSSIATETIGKETAGITPLLKYTILSLGLMFVGAIPLWFLTDNKATKQKHQEITSIGKVVNSAQSLANSKDQKAVTNSVENEVKTEKNDAENSTKSLVSFVNHVEKESIKPTVYRKPTTHTKLYSMKVDGDKTNNSIHPTSVEIDNNNTAILAVDNKVANNLLNLISYKDLKLNDLSAKNNKNLIGKIHPIQLLADEEVEKHEDKSKETGSKFSLRHPIISFDYGSLWNEWSFKSDKSLTGTTMYQEKGLKGYNLKAGVAWKLTKKSRMGISLAYSSYDVGTPYIYLPIWSSLWVSPKLNLTTKNGTQYYSAVFPTGTVNIPINRFDGFVTKVPNTVDTTRDVFLFENHKMKTYTLAITTQNDLISLQSKNKKYLNFQLYTIADFVFQRQTSYTYIAEDALMMVSSSLAVNEKARINYTTGHLENASDFVFGIRAGIGIRWQFTPKWGLHIEGSTQNSFNSWVQNQEVKTYMRSNALQAGINLSL</sequence>
<keyword evidence="2" id="KW-1133">Transmembrane helix</keyword>
<comment type="caution">
    <text evidence="3">The sequence shown here is derived from an EMBL/GenBank/DDBJ whole genome shotgun (WGS) entry which is preliminary data.</text>
</comment>
<proteinExistence type="predicted"/>
<dbReference type="EMBL" id="JAYFUL010000025">
    <property type="protein sequence ID" value="MEA5259099.1"/>
    <property type="molecule type" value="Genomic_DNA"/>
</dbReference>
<accession>A0ABU5QQY8</accession>
<evidence type="ECO:0008006" key="5">
    <source>
        <dbReference type="Google" id="ProtNLM"/>
    </source>
</evidence>
<feature type="region of interest" description="Disordered" evidence="1">
    <location>
        <begin position="97"/>
        <end position="118"/>
    </location>
</feature>
<organism evidence="3 4">
    <name type="scientific">Arcicella aquatica</name>
    <dbReference type="NCBI Taxonomy" id="217141"/>
    <lineage>
        <taxon>Bacteria</taxon>
        <taxon>Pseudomonadati</taxon>
        <taxon>Bacteroidota</taxon>
        <taxon>Cytophagia</taxon>
        <taxon>Cytophagales</taxon>
        <taxon>Flectobacillaceae</taxon>
        <taxon>Arcicella</taxon>
    </lineage>
</organism>
<keyword evidence="2" id="KW-0472">Membrane</keyword>
<evidence type="ECO:0000256" key="1">
    <source>
        <dbReference type="SAM" id="MobiDB-lite"/>
    </source>
</evidence>
<feature type="transmembrane region" description="Helical" evidence="2">
    <location>
        <begin position="47"/>
        <end position="68"/>
    </location>
</feature>
<evidence type="ECO:0000313" key="3">
    <source>
        <dbReference type="EMBL" id="MEA5259099.1"/>
    </source>
</evidence>
<feature type="compositionally biased region" description="Basic and acidic residues" evidence="1">
    <location>
        <begin position="109"/>
        <end position="118"/>
    </location>
</feature>
<dbReference type="RefSeq" id="WP_323250610.1">
    <property type="nucleotide sequence ID" value="NZ_JAYFUL010000025.1"/>
</dbReference>
<gene>
    <name evidence="3" type="ORF">VB264_14985</name>
</gene>
<dbReference type="Proteomes" id="UP001304671">
    <property type="component" value="Unassembled WGS sequence"/>
</dbReference>
<protein>
    <recommendedName>
        <fullName evidence="5">Outer membrane protein beta-barrel domain-containing protein</fullName>
    </recommendedName>
</protein>
<evidence type="ECO:0000313" key="4">
    <source>
        <dbReference type="Proteomes" id="UP001304671"/>
    </source>
</evidence>